<dbReference type="PANTHER" id="PTHR12881">
    <property type="entry name" value="MEDIATOR OF RNA POLYMERASE II TRANSCRIPTION SUBUNIT 1"/>
    <property type="match status" value="1"/>
</dbReference>
<comment type="similarity">
    <text evidence="2 9">Belongs to the Mediator complex subunit 1 family.</text>
</comment>
<feature type="compositionally biased region" description="Polar residues" evidence="10">
    <location>
        <begin position="535"/>
        <end position="549"/>
    </location>
</feature>
<protein>
    <recommendedName>
        <fullName evidence="3 9">Mediator of RNA polymerase II transcription subunit 1</fullName>
    </recommendedName>
    <alternativeName>
        <fullName evidence="8 9">Mediator complex subunit 1</fullName>
    </alternativeName>
</protein>
<dbReference type="GO" id="GO:0097067">
    <property type="term" value="P:cellular response to thyroid hormone stimulus"/>
    <property type="evidence" value="ECO:0007669"/>
    <property type="project" value="TreeGrafter"/>
</dbReference>
<dbReference type="GO" id="GO:0016592">
    <property type="term" value="C:mediator complex"/>
    <property type="evidence" value="ECO:0007669"/>
    <property type="project" value="InterPro"/>
</dbReference>
<feature type="region of interest" description="Disordered" evidence="10">
    <location>
        <begin position="528"/>
        <end position="571"/>
    </location>
</feature>
<evidence type="ECO:0000256" key="2">
    <source>
        <dbReference type="ARBA" id="ARBA00006210"/>
    </source>
</evidence>
<evidence type="ECO:0000256" key="1">
    <source>
        <dbReference type="ARBA" id="ARBA00004123"/>
    </source>
</evidence>
<evidence type="ECO:0000256" key="9">
    <source>
        <dbReference type="RuleBase" id="RU364059"/>
    </source>
</evidence>
<organism evidence="12 13">
    <name type="scientific">Alosa alosa</name>
    <name type="common">allis shad</name>
    <dbReference type="NCBI Taxonomy" id="278164"/>
    <lineage>
        <taxon>Eukaryota</taxon>
        <taxon>Metazoa</taxon>
        <taxon>Chordata</taxon>
        <taxon>Craniata</taxon>
        <taxon>Vertebrata</taxon>
        <taxon>Euteleostomi</taxon>
        <taxon>Actinopterygii</taxon>
        <taxon>Neopterygii</taxon>
        <taxon>Teleostei</taxon>
        <taxon>Clupei</taxon>
        <taxon>Clupeiformes</taxon>
        <taxon>Clupeoidei</taxon>
        <taxon>Clupeidae</taxon>
        <taxon>Alosa</taxon>
    </lineage>
</organism>
<evidence type="ECO:0000313" key="13">
    <source>
        <dbReference type="Proteomes" id="UP000823561"/>
    </source>
</evidence>
<keyword evidence="6 9" id="KW-0804">Transcription</keyword>
<keyword evidence="5 9" id="KW-0010">Activator</keyword>
<reference evidence="12" key="1">
    <citation type="submission" date="2020-10" db="EMBL/GenBank/DDBJ databases">
        <title>Chromosome-scale genome assembly of the Allis shad, Alosa alosa.</title>
        <authorList>
            <person name="Margot Z."/>
            <person name="Christophe K."/>
            <person name="Cabau C."/>
            <person name="Louis A."/>
            <person name="Berthelot C."/>
            <person name="Parey E."/>
            <person name="Roest Crollius H."/>
            <person name="Montfort J."/>
            <person name="Robinson-Rechavi M."/>
            <person name="Bucao C."/>
            <person name="Bouchez O."/>
            <person name="Gislard M."/>
            <person name="Lluch J."/>
            <person name="Milhes M."/>
            <person name="Lampietro C."/>
            <person name="Lopez Roques C."/>
            <person name="Donnadieu C."/>
            <person name="Braasch I."/>
            <person name="Desvignes T."/>
            <person name="Postlethwait J."/>
            <person name="Bobe J."/>
            <person name="Guiguen Y."/>
        </authorList>
    </citation>
    <scope>NUCLEOTIDE SEQUENCE</scope>
    <source>
        <strain evidence="12">M-15738</strain>
        <tissue evidence="12">Blood</tissue>
    </source>
</reference>
<keyword evidence="4 9" id="KW-0805">Transcription regulation</keyword>
<dbReference type="GO" id="GO:0042974">
    <property type="term" value="F:nuclear retinoic acid receptor binding"/>
    <property type="evidence" value="ECO:0007669"/>
    <property type="project" value="TreeGrafter"/>
</dbReference>
<comment type="caution">
    <text evidence="12">The sequence shown here is derived from an EMBL/GenBank/DDBJ whole genome shotgun (WGS) entry which is preliminary data.</text>
</comment>
<dbReference type="GO" id="GO:0045944">
    <property type="term" value="P:positive regulation of transcription by RNA polymerase II"/>
    <property type="evidence" value="ECO:0007669"/>
    <property type="project" value="UniProtKB-ARBA"/>
</dbReference>
<dbReference type="GO" id="GO:0046966">
    <property type="term" value="F:nuclear thyroid hormone receptor binding"/>
    <property type="evidence" value="ECO:0007669"/>
    <property type="project" value="TreeGrafter"/>
</dbReference>
<evidence type="ECO:0000256" key="6">
    <source>
        <dbReference type="ARBA" id="ARBA00023163"/>
    </source>
</evidence>
<evidence type="ECO:0000259" key="11">
    <source>
        <dbReference type="Pfam" id="PF10744"/>
    </source>
</evidence>
<dbReference type="AlphaFoldDB" id="A0AAV6G4U5"/>
<sequence length="599" mass="65484">MLSGASGKSLVADVTSKFAEKPWNETFQLVRRCMGKFRIDPTFSKPLSGCLQRLQEALNVSSLNAMVSRLEVIAKQRGLGSHLSPTETACYLTADLFYLEVLLKPDGGVEDVKVALHGEAPVSNKLLLQLLRQKLFVDFSTKLNDLSSLYNIPGDNDIKVKVCTALQFMEKDLLTISHMPRSLRENDVYIDTVLNGRVGKIVPSGPGTSMKIQYAISPSNRLLQRHCGDIDGLTQDAFVMLGPSENTHRLQLASLIPSPPQIDSQGFPLFSPLKEVASESLPATFILRLQPAVGLRSSVIHQMEKITDVKPEADQQWEPLLQLLMRSTLGEKGFQESWNPGKEANFLVALPGNQVHGYVLSGPAWSASSWKGALIDTIPFTHPAHVPLLLELLRHQSALNILLASCIKGHQHYPEAASSDLYCEVLPESDSSFSIMFLLPGTSSLAVLFVTVIDICQVHCQLFAPKLMDAGMNDYISRVMTRCMSIPITMRAIYKSLINPIFATDPEISTSPHEVNTTVSVVVDHSLPPAPDLHTGSSKTESPGSSEMVGQTGEHLGPVPPSSIKEEDPAMCPSPSPCYVMALSSNQEDCVHIDISRTL</sequence>
<dbReference type="InterPro" id="IPR019680">
    <property type="entry name" value="Mediator_Med1"/>
</dbReference>
<feature type="domain" description="Mediator complex subunit Med1" evidence="11">
    <location>
        <begin position="50"/>
        <end position="408"/>
    </location>
</feature>
<dbReference type="GO" id="GO:0003712">
    <property type="term" value="F:transcription coregulator activity"/>
    <property type="evidence" value="ECO:0007669"/>
    <property type="project" value="InterPro"/>
</dbReference>
<evidence type="ECO:0000256" key="4">
    <source>
        <dbReference type="ARBA" id="ARBA00023015"/>
    </source>
</evidence>
<evidence type="ECO:0000256" key="7">
    <source>
        <dbReference type="ARBA" id="ARBA00023242"/>
    </source>
</evidence>
<evidence type="ECO:0000256" key="3">
    <source>
        <dbReference type="ARBA" id="ARBA00020612"/>
    </source>
</evidence>
<name>A0AAV6G4U5_9TELE</name>
<evidence type="ECO:0000256" key="10">
    <source>
        <dbReference type="SAM" id="MobiDB-lite"/>
    </source>
</evidence>
<gene>
    <name evidence="12" type="ORF">AALO_G00212530</name>
</gene>
<dbReference type="GO" id="GO:0042809">
    <property type="term" value="F:nuclear vitamin D receptor binding"/>
    <property type="evidence" value="ECO:0007669"/>
    <property type="project" value="TreeGrafter"/>
</dbReference>
<proteinExistence type="inferred from homology"/>
<keyword evidence="13" id="KW-1185">Reference proteome</keyword>
<evidence type="ECO:0000256" key="5">
    <source>
        <dbReference type="ARBA" id="ARBA00023159"/>
    </source>
</evidence>
<dbReference type="PANTHER" id="PTHR12881:SF4">
    <property type="entry name" value="MEDIATOR OF RNA POLYMERASE II TRANSCRIPTION SUBUNIT 1"/>
    <property type="match status" value="1"/>
</dbReference>
<comment type="function">
    <text evidence="9">Component of the Mediator complex, a coactivator involved in the regulated transcription of nearly all RNA polymerase II-dependent genes. Mediator functions as a bridge to convey information from gene-specific regulatory proteins to the basal RNA polymerase II transcription machinery. Mediator is recruited to promoters by direct interactions with regulatory proteins and serves as a scaffold for the assembly of a functional preinitiation complex with RNA polymerase II and the general transcription factors.</text>
</comment>
<dbReference type="EMBL" id="JADWDJ010000016">
    <property type="protein sequence ID" value="KAG5268432.1"/>
    <property type="molecule type" value="Genomic_DNA"/>
</dbReference>
<dbReference type="Proteomes" id="UP000823561">
    <property type="component" value="Chromosome 16"/>
</dbReference>
<dbReference type="Pfam" id="PF10744">
    <property type="entry name" value="Med1"/>
    <property type="match status" value="1"/>
</dbReference>
<accession>A0AAV6G4U5</accession>
<dbReference type="InterPro" id="IPR051999">
    <property type="entry name" value="Mediator_complex_subunit_1"/>
</dbReference>
<keyword evidence="7 9" id="KW-0539">Nucleus</keyword>
<evidence type="ECO:0000256" key="8">
    <source>
        <dbReference type="ARBA" id="ARBA00031254"/>
    </source>
</evidence>
<evidence type="ECO:0000313" key="12">
    <source>
        <dbReference type="EMBL" id="KAG5268432.1"/>
    </source>
</evidence>
<comment type="subcellular location">
    <subcellularLocation>
        <location evidence="1 9">Nucleus</location>
    </subcellularLocation>
</comment>